<accession>A0ABW0IG44</accession>
<comment type="caution">
    <text evidence="1">The sequence shown here is derived from an EMBL/GenBank/DDBJ whole genome shotgun (WGS) entry which is preliminary data.</text>
</comment>
<reference evidence="2" key="1">
    <citation type="journal article" date="2019" name="Int. J. Syst. Evol. Microbiol.">
        <title>The Global Catalogue of Microorganisms (GCM) 10K type strain sequencing project: providing services to taxonomists for standard genome sequencing and annotation.</title>
        <authorList>
            <consortium name="The Broad Institute Genomics Platform"/>
            <consortium name="The Broad Institute Genome Sequencing Center for Infectious Disease"/>
            <person name="Wu L."/>
            <person name="Ma J."/>
        </authorList>
    </citation>
    <scope>NUCLEOTIDE SEQUENCE [LARGE SCALE GENOMIC DNA]</scope>
    <source>
        <strain evidence="2">CCUG 55250</strain>
    </source>
</reference>
<name>A0ABW0IG44_9BACT</name>
<evidence type="ECO:0000313" key="2">
    <source>
        <dbReference type="Proteomes" id="UP001596106"/>
    </source>
</evidence>
<sequence length="331" mass="39389">MYTSKKNSQNQKIEYKVGIRHFLNKKIKPDTTNTSYDETICYWVYIQITVKRQTTVIKSMIGSLPESLFDKILSSNIELLDFYESRLKRELEREKANIEYVIKTLASDKDDNFKLSNFIHVYEKATYKLSDALNKLLLNEIQLFCDNYYKRKENIVFRNPSISFKKNDTKTLFNPFNDLIPWHNKDLSAYKVIQGICGIFPPALQLIKEYRSYIWDFLSLYDNAVFSASDLILTNALLDWEKGTFQKQMLISLPIPEEDLQLLFNDIEKLLTKYSFDKVENYKSDEIYLYEEDIWKLYKKHPKRLTSTPEYQEVMRLFNIRNSKSDQGEEK</sequence>
<protein>
    <submittedName>
        <fullName evidence="1">Uncharacterized protein</fullName>
    </submittedName>
</protein>
<dbReference type="EMBL" id="JBHSMA010000008">
    <property type="protein sequence ID" value="MFC5411728.1"/>
    <property type="molecule type" value="Genomic_DNA"/>
</dbReference>
<keyword evidence="2" id="KW-1185">Reference proteome</keyword>
<dbReference type="RefSeq" id="WP_379848617.1">
    <property type="nucleotide sequence ID" value="NZ_JBHSMA010000008.1"/>
</dbReference>
<proteinExistence type="predicted"/>
<evidence type="ECO:0000313" key="1">
    <source>
        <dbReference type="EMBL" id="MFC5411728.1"/>
    </source>
</evidence>
<dbReference type="Proteomes" id="UP001596106">
    <property type="component" value="Unassembled WGS sequence"/>
</dbReference>
<organism evidence="1 2">
    <name type="scientific">Larkinella bovis</name>
    <dbReference type="NCBI Taxonomy" id="683041"/>
    <lineage>
        <taxon>Bacteria</taxon>
        <taxon>Pseudomonadati</taxon>
        <taxon>Bacteroidota</taxon>
        <taxon>Cytophagia</taxon>
        <taxon>Cytophagales</taxon>
        <taxon>Spirosomataceae</taxon>
        <taxon>Larkinella</taxon>
    </lineage>
</organism>
<gene>
    <name evidence="1" type="ORF">ACFPMF_20565</name>
</gene>